<accession>A0A7U7H6S7</accession>
<organism evidence="1 2">
    <name type="scientific">Streptococcus thermophilus</name>
    <dbReference type="NCBI Taxonomy" id="1308"/>
    <lineage>
        <taxon>Bacteria</taxon>
        <taxon>Bacillati</taxon>
        <taxon>Bacillota</taxon>
        <taxon>Bacilli</taxon>
        <taxon>Lactobacillales</taxon>
        <taxon>Streptococcaceae</taxon>
        <taxon>Streptococcus</taxon>
    </lineage>
</organism>
<sequence length="98" mass="10155">MGSIPTARVNKVANVVKWLTHQIVALTFGGSIPLIRLFLGYSQAVRQGTLTPSCVGSNPATPVKLCRRGGIGRRAGLKIQCPQGRAGSTPAAGISCTP</sequence>
<dbReference type="EMBL" id="LR822017">
    <property type="protein sequence ID" value="CAD0135713.1"/>
    <property type="molecule type" value="Genomic_DNA"/>
</dbReference>
<proteinExistence type="predicted"/>
<protein>
    <submittedName>
        <fullName evidence="1">Uncharacterized protein</fullName>
    </submittedName>
</protein>
<name>A0A7U7H6S7_STRTR</name>
<dbReference type="AlphaFoldDB" id="A0A7U7H6S7"/>
<dbReference type="Proteomes" id="UP000509833">
    <property type="component" value="Chromosome"/>
</dbReference>
<reference evidence="1 2" key="1">
    <citation type="submission" date="2020-06" db="EMBL/GenBank/DDBJ databases">
        <authorList>
            <person name="Chuat V."/>
        </authorList>
    </citation>
    <scope>NUCLEOTIDE SEQUENCE [LARGE SCALE GENOMIC DNA]</scope>
    <source>
        <strain evidence="1">STH_CIRM_336</strain>
    </source>
</reference>
<evidence type="ECO:0000313" key="1">
    <source>
        <dbReference type="EMBL" id="CAD0135713.1"/>
    </source>
</evidence>
<gene>
    <name evidence="1" type="ORF">STHERMO_0093</name>
</gene>
<dbReference type="AntiFam" id="ANF00018">
    <property type="entry name" value="tRNA translation"/>
</dbReference>
<evidence type="ECO:0000313" key="2">
    <source>
        <dbReference type="Proteomes" id="UP000509833"/>
    </source>
</evidence>